<evidence type="ECO:0008006" key="4">
    <source>
        <dbReference type="Google" id="ProtNLM"/>
    </source>
</evidence>
<dbReference type="EMBL" id="LZHX01000087">
    <property type="protein sequence ID" value="OBF14466.1"/>
    <property type="molecule type" value="Genomic_DNA"/>
</dbReference>
<gene>
    <name evidence="2" type="ORF">A5726_25030</name>
</gene>
<sequence>MWAPALIFAAILSGLVTAPDAKADSQLSPTEAAYVANYSHIVCQVIADNPSVPGVYGVVAGVADTGKFAAEDAVDVVNASVLVSCAEWWPLLEAAGAQARAATGGQLV</sequence>
<protein>
    <recommendedName>
        <fullName evidence="4">DUF732 domain-containing protein</fullName>
    </recommendedName>
</protein>
<dbReference type="AlphaFoldDB" id="A0A1A1X6T7"/>
<evidence type="ECO:0000313" key="3">
    <source>
        <dbReference type="Proteomes" id="UP000093779"/>
    </source>
</evidence>
<name>A0A1A1X6T7_9MYCO</name>
<evidence type="ECO:0000313" key="2">
    <source>
        <dbReference type="EMBL" id="OBF14466.1"/>
    </source>
</evidence>
<feature type="chain" id="PRO_5039463992" description="DUF732 domain-containing protein" evidence="1">
    <location>
        <begin position="19"/>
        <end position="108"/>
    </location>
</feature>
<proteinExistence type="predicted"/>
<keyword evidence="1" id="KW-0732">Signal</keyword>
<comment type="caution">
    <text evidence="2">The sequence shown here is derived from an EMBL/GenBank/DDBJ whole genome shotgun (WGS) entry which is preliminary data.</text>
</comment>
<organism evidence="2 3">
    <name type="scientific">Mycolicibacterium conceptionense</name>
    <dbReference type="NCBI Taxonomy" id="451644"/>
    <lineage>
        <taxon>Bacteria</taxon>
        <taxon>Bacillati</taxon>
        <taxon>Actinomycetota</taxon>
        <taxon>Actinomycetes</taxon>
        <taxon>Mycobacteriales</taxon>
        <taxon>Mycobacteriaceae</taxon>
        <taxon>Mycolicibacterium</taxon>
    </lineage>
</organism>
<feature type="signal peptide" evidence="1">
    <location>
        <begin position="1"/>
        <end position="18"/>
    </location>
</feature>
<dbReference type="Proteomes" id="UP000093779">
    <property type="component" value="Unassembled WGS sequence"/>
</dbReference>
<accession>A0A1A1X6T7</accession>
<evidence type="ECO:0000256" key="1">
    <source>
        <dbReference type="SAM" id="SignalP"/>
    </source>
</evidence>
<reference evidence="2 3" key="1">
    <citation type="submission" date="2016-06" db="EMBL/GenBank/DDBJ databases">
        <authorList>
            <person name="Kjaerup R.B."/>
            <person name="Dalgaard T.S."/>
            <person name="Juul-Madsen H.R."/>
        </authorList>
    </citation>
    <scope>NUCLEOTIDE SEQUENCE [LARGE SCALE GENOMIC DNA]</scope>
    <source>
        <strain evidence="2 3">ACS1953</strain>
    </source>
</reference>